<name>A0AB73IRF3_9BURK</name>
<dbReference type="EMBL" id="JAURTK010000027">
    <property type="protein sequence ID" value="MDP9651704.1"/>
    <property type="molecule type" value="Genomic_DNA"/>
</dbReference>
<sequence length="115" mass="12645">MRVWGRVTNEDGSKTWIKVVTDSKGYDDNCMLTALCQAIKLNLGESPFYANTGIPQYQTIATQVFPDFYVQAIQQQYAQYFASLAIVRVPGSSPPQYNVSVVCHSGAILSTTVAT</sequence>
<dbReference type="RefSeq" id="WP_392396254.1">
    <property type="nucleotide sequence ID" value="NZ_JAURTK010000027.1"/>
</dbReference>
<protein>
    <submittedName>
        <fullName evidence="1">Uncharacterized protein</fullName>
    </submittedName>
</protein>
<reference evidence="1" key="1">
    <citation type="submission" date="2023-07" db="EMBL/GenBank/DDBJ databases">
        <title>Sorghum-associated microbial communities from plants grown in Nebraska, USA.</title>
        <authorList>
            <person name="Schachtman D."/>
        </authorList>
    </citation>
    <scope>NUCLEOTIDE SEQUENCE</scope>
    <source>
        <strain evidence="1">DS1061</strain>
    </source>
</reference>
<proteinExistence type="predicted"/>
<accession>A0AB73IRF3</accession>
<dbReference type="AlphaFoldDB" id="A0AB73IRF3"/>
<gene>
    <name evidence="1" type="ORF">J2793_007179</name>
</gene>
<evidence type="ECO:0000313" key="2">
    <source>
        <dbReference type="Proteomes" id="UP001229486"/>
    </source>
</evidence>
<organism evidence="1 2">
    <name type="scientific">Paraburkholderia caledonica</name>
    <dbReference type="NCBI Taxonomy" id="134536"/>
    <lineage>
        <taxon>Bacteria</taxon>
        <taxon>Pseudomonadati</taxon>
        <taxon>Pseudomonadota</taxon>
        <taxon>Betaproteobacteria</taxon>
        <taxon>Burkholderiales</taxon>
        <taxon>Burkholderiaceae</taxon>
        <taxon>Paraburkholderia</taxon>
    </lineage>
</organism>
<dbReference type="Proteomes" id="UP001229486">
    <property type="component" value="Unassembled WGS sequence"/>
</dbReference>
<comment type="caution">
    <text evidence="1">The sequence shown here is derived from an EMBL/GenBank/DDBJ whole genome shotgun (WGS) entry which is preliminary data.</text>
</comment>
<evidence type="ECO:0000313" key="1">
    <source>
        <dbReference type="EMBL" id="MDP9651704.1"/>
    </source>
</evidence>